<dbReference type="InterPro" id="IPR050343">
    <property type="entry name" value="RsuA_PseudoU_synthase"/>
</dbReference>
<dbReference type="InterPro" id="IPR006145">
    <property type="entry name" value="PsdUridine_synth_RsuA/RluA"/>
</dbReference>
<dbReference type="GO" id="GO:0140098">
    <property type="term" value="F:catalytic activity, acting on RNA"/>
    <property type="evidence" value="ECO:0007669"/>
    <property type="project" value="UniProtKB-ARBA"/>
</dbReference>
<dbReference type="PANTHER" id="PTHR47683">
    <property type="entry name" value="PSEUDOURIDINE SYNTHASE FAMILY PROTEIN-RELATED"/>
    <property type="match status" value="1"/>
</dbReference>
<evidence type="ECO:0000259" key="4">
    <source>
        <dbReference type="Pfam" id="PF00849"/>
    </source>
</evidence>
<dbReference type="EC" id="5.4.99.-" evidence="3"/>
<evidence type="ECO:0000313" key="6">
    <source>
        <dbReference type="Proteomes" id="UP000243558"/>
    </source>
</evidence>
<dbReference type="Gene3D" id="3.30.70.1560">
    <property type="entry name" value="Alpha-L RNA-binding motif"/>
    <property type="match status" value="1"/>
</dbReference>
<dbReference type="InterPro" id="IPR000748">
    <property type="entry name" value="PsdUridine_synth_RsuA/RluB/E/F"/>
</dbReference>
<dbReference type="GO" id="GO:0006364">
    <property type="term" value="P:rRNA processing"/>
    <property type="evidence" value="ECO:0007669"/>
    <property type="project" value="UniProtKB-ARBA"/>
</dbReference>
<dbReference type="GO" id="GO:0009982">
    <property type="term" value="F:pseudouridine synthase activity"/>
    <property type="evidence" value="ECO:0007669"/>
    <property type="project" value="InterPro"/>
</dbReference>
<keyword evidence="2 3" id="KW-0413">Isomerase</keyword>
<dbReference type="Gene3D" id="3.30.70.580">
    <property type="entry name" value="Pseudouridine synthase I, catalytic domain, N-terminal subdomain"/>
    <property type="match status" value="1"/>
</dbReference>
<dbReference type="CDD" id="cd02566">
    <property type="entry name" value="PseudoU_synth_RluE"/>
    <property type="match status" value="1"/>
</dbReference>
<gene>
    <name evidence="5" type="ORF">QV01_07900</name>
</gene>
<keyword evidence="6" id="KW-1185">Reference proteome</keyword>
<dbReference type="InterPro" id="IPR042092">
    <property type="entry name" value="PsdUridine_s_RsuA/RluB/E/F_cat"/>
</dbReference>
<sequence>MRNFNRTARKPRQRVVKPKPLLTFAETKVILLNKPYDVLSQFSDESGRKTLKDFVPIAEVYPCGRLDRDSEGVLLLTNHGEIQHRLTTPKFKLMKTYWAQVEGVPTEEDLEKLRLGVELNDGKTLPAQVRLIDEPQQLWQRDPPIRERKNIPTSWLEISIHEGRNRQVRRMTAHIGFPTLRLVRIAVAGFHLFDFPCLTLGSYYQLNDDEKRALLARLKLKI</sequence>
<feature type="domain" description="Pseudouridine synthase RsuA/RluA-like" evidence="4">
    <location>
        <begin position="29"/>
        <end position="174"/>
    </location>
</feature>
<dbReference type="OrthoDB" id="9807213at2"/>
<accession>A0A1A7NNY2</accession>
<dbReference type="PROSITE" id="PS01149">
    <property type="entry name" value="PSI_RSU"/>
    <property type="match status" value="1"/>
</dbReference>
<dbReference type="SUPFAM" id="SSF55120">
    <property type="entry name" value="Pseudouridine synthase"/>
    <property type="match status" value="1"/>
</dbReference>
<dbReference type="InterPro" id="IPR018496">
    <property type="entry name" value="PsdUridine_synth_RsuA/RluB_CS"/>
</dbReference>
<evidence type="ECO:0000256" key="3">
    <source>
        <dbReference type="RuleBase" id="RU003887"/>
    </source>
</evidence>
<dbReference type="PATRIC" id="fig|505345.7.peg.1561"/>
<comment type="caution">
    <text evidence="5">The sequence shown here is derived from an EMBL/GenBank/DDBJ whole genome shotgun (WGS) entry which is preliminary data.</text>
</comment>
<protein>
    <recommendedName>
        <fullName evidence="3">Pseudouridine synthase</fullName>
        <ecNumber evidence="3">5.4.99.-</ecNumber>
    </recommendedName>
</protein>
<dbReference type="GO" id="GO:0003723">
    <property type="term" value="F:RNA binding"/>
    <property type="evidence" value="ECO:0007669"/>
    <property type="project" value="InterPro"/>
</dbReference>
<comment type="similarity">
    <text evidence="1 3">Belongs to the pseudouridine synthase RsuA family.</text>
</comment>
<evidence type="ECO:0000313" key="5">
    <source>
        <dbReference type="EMBL" id="OBW91325.1"/>
    </source>
</evidence>
<dbReference type="RefSeq" id="WP_065239607.1">
    <property type="nucleotide sequence ID" value="NZ_JTJM01000036.1"/>
</dbReference>
<dbReference type="GO" id="GO:0001522">
    <property type="term" value="P:pseudouridine synthesis"/>
    <property type="evidence" value="ECO:0007669"/>
    <property type="project" value="InterPro"/>
</dbReference>
<dbReference type="EMBL" id="JTJM01000036">
    <property type="protein sequence ID" value="OBW91325.1"/>
    <property type="molecule type" value="Genomic_DNA"/>
</dbReference>
<dbReference type="Proteomes" id="UP000243558">
    <property type="component" value="Unassembled WGS sequence"/>
</dbReference>
<dbReference type="AlphaFoldDB" id="A0A1A7NNY2"/>
<name>A0A1A7NNY2_9PAST</name>
<evidence type="ECO:0000256" key="2">
    <source>
        <dbReference type="ARBA" id="ARBA00023235"/>
    </source>
</evidence>
<proteinExistence type="inferred from homology"/>
<reference evidence="5 6" key="1">
    <citation type="submission" date="2014-11" db="EMBL/GenBank/DDBJ databases">
        <title>Pan-genome of Gallibacterium spp.</title>
        <authorList>
            <person name="Kudirkiene E."/>
            <person name="Bojesen A.M."/>
        </authorList>
    </citation>
    <scope>NUCLEOTIDE SEQUENCE [LARGE SCALE GENOMIC DNA]</scope>
    <source>
        <strain evidence="5 6">F151</strain>
    </source>
</reference>
<dbReference type="PANTHER" id="PTHR47683:SF2">
    <property type="entry name" value="RNA-BINDING S4 DOMAIN-CONTAINING PROTEIN"/>
    <property type="match status" value="1"/>
</dbReference>
<dbReference type="Pfam" id="PF00849">
    <property type="entry name" value="PseudoU_synth_2"/>
    <property type="match status" value="1"/>
</dbReference>
<organism evidence="5 6">
    <name type="scientific">Gallibacterium genomosp. 3</name>
    <dbReference type="NCBI Taxonomy" id="505345"/>
    <lineage>
        <taxon>Bacteria</taxon>
        <taxon>Pseudomonadati</taxon>
        <taxon>Pseudomonadota</taxon>
        <taxon>Gammaproteobacteria</taxon>
        <taxon>Pasteurellales</taxon>
        <taxon>Pasteurellaceae</taxon>
        <taxon>Gallibacterium</taxon>
    </lineage>
</organism>
<dbReference type="InterPro" id="IPR020094">
    <property type="entry name" value="TruA/RsuA/RluB/E/F_N"/>
</dbReference>
<dbReference type="NCBIfam" id="TIGR00093">
    <property type="entry name" value="pseudouridine synthase"/>
    <property type="match status" value="1"/>
</dbReference>
<evidence type="ECO:0000256" key="1">
    <source>
        <dbReference type="ARBA" id="ARBA00008348"/>
    </source>
</evidence>
<dbReference type="InterPro" id="IPR020103">
    <property type="entry name" value="PsdUridine_synth_cat_dom_sf"/>
</dbReference>